<dbReference type="EMBL" id="VZRI01001037">
    <property type="protein sequence ID" value="NWU89292.1"/>
    <property type="molecule type" value="Genomic_DNA"/>
</dbReference>
<feature type="non-terminal residue" evidence="2">
    <location>
        <position position="92"/>
    </location>
</feature>
<keyword evidence="3" id="KW-1185">Reference proteome</keyword>
<feature type="domain" description="Reverse transcriptase thumb" evidence="1">
    <location>
        <begin position="1"/>
        <end position="41"/>
    </location>
</feature>
<dbReference type="InterPro" id="IPR010661">
    <property type="entry name" value="RVT_thumb"/>
</dbReference>
<name>A0A7K6AGY8_UPUEP</name>
<dbReference type="Pfam" id="PF06817">
    <property type="entry name" value="RVT_thumb"/>
    <property type="match status" value="1"/>
</dbReference>
<protein>
    <submittedName>
        <fullName evidence="2">POK18 protein</fullName>
    </submittedName>
</protein>
<gene>
    <name evidence="2" type="primary">Ervk18_0</name>
    <name evidence="2" type="ORF">UPUEPO_R15029</name>
</gene>
<reference evidence="2 3" key="1">
    <citation type="submission" date="2019-09" db="EMBL/GenBank/DDBJ databases">
        <title>Bird 10,000 Genomes (B10K) Project - Family phase.</title>
        <authorList>
            <person name="Zhang G."/>
        </authorList>
    </citation>
    <scope>NUCLEOTIDE SEQUENCE [LARGE SCALE GENOMIC DNA]</scope>
    <source>
        <strain evidence="2">B10K-DU-012-37</strain>
    </source>
</reference>
<evidence type="ECO:0000313" key="2">
    <source>
        <dbReference type="EMBL" id="NWU89292.1"/>
    </source>
</evidence>
<dbReference type="InterPro" id="IPR043128">
    <property type="entry name" value="Rev_trsase/Diguanyl_cyclase"/>
</dbReference>
<organism evidence="2 3">
    <name type="scientific">Upupa epops</name>
    <name type="common">Eurasian hoopoe</name>
    <dbReference type="NCBI Taxonomy" id="57439"/>
    <lineage>
        <taxon>Eukaryota</taxon>
        <taxon>Metazoa</taxon>
        <taxon>Chordata</taxon>
        <taxon>Craniata</taxon>
        <taxon>Vertebrata</taxon>
        <taxon>Euteleostomi</taxon>
        <taxon>Archelosauria</taxon>
        <taxon>Archosauria</taxon>
        <taxon>Dinosauria</taxon>
        <taxon>Saurischia</taxon>
        <taxon>Theropoda</taxon>
        <taxon>Coelurosauria</taxon>
        <taxon>Aves</taxon>
        <taxon>Neognathae</taxon>
        <taxon>Neoaves</taxon>
        <taxon>Telluraves</taxon>
        <taxon>Coraciimorphae</taxon>
        <taxon>Bucerotiformes</taxon>
        <taxon>Upupidae</taxon>
        <taxon>Upupa</taxon>
    </lineage>
</organism>
<dbReference type="Proteomes" id="UP000544127">
    <property type="component" value="Unassembled WGS sequence"/>
</dbReference>
<dbReference type="GO" id="GO:0003964">
    <property type="term" value="F:RNA-directed DNA polymerase activity"/>
    <property type="evidence" value="ECO:0007669"/>
    <property type="project" value="InterPro"/>
</dbReference>
<dbReference type="OrthoDB" id="9395730at2759"/>
<dbReference type="Gene3D" id="3.30.70.270">
    <property type="match status" value="1"/>
</dbReference>
<evidence type="ECO:0000259" key="1">
    <source>
        <dbReference type="Pfam" id="PF06817"/>
    </source>
</evidence>
<dbReference type="AlphaFoldDB" id="A0A7K6AGY8"/>
<feature type="non-terminal residue" evidence="2">
    <location>
        <position position="1"/>
    </location>
</feature>
<comment type="caution">
    <text evidence="2">The sequence shown here is derived from an EMBL/GenBank/DDBJ whole genome shotgun (WGS) entry which is preliminary data.</text>
</comment>
<proteinExistence type="predicted"/>
<accession>A0A7K6AGY8</accession>
<evidence type="ECO:0000313" key="3">
    <source>
        <dbReference type="Proteomes" id="UP000544127"/>
    </source>
</evidence>
<sequence>MQKLSRSINWVCPYLGHTTIRLAPLFNLLSPRQLTPDADKASTLVEEAVYAHQVHRVEKDVMISLCIAIHDNHPVGIIGQWNVQCKDPLHLL</sequence>